<evidence type="ECO:0000256" key="3">
    <source>
        <dbReference type="ARBA" id="ARBA00022833"/>
    </source>
</evidence>
<comment type="caution">
    <text evidence="6">The sequence shown here is derived from an EMBL/GenBank/DDBJ whole genome shotgun (WGS) entry which is preliminary data.</text>
</comment>
<evidence type="ECO:0000313" key="7">
    <source>
        <dbReference type="Proteomes" id="UP001219525"/>
    </source>
</evidence>
<gene>
    <name evidence="6" type="ORF">GGX14DRAFT_372655</name>
</gene>
<organism evidence="6 7">
    <name type="scientific">Mycena pura</name>
    <dbReference type="NCBI Taxonomy" id="153505"/>
    <lineage>
        <taxon>Eukaryota</taxon>
        <taxon>Fungi</taxon>
        <taxon>Dikarya</taxon>
        <taxon>Basidiomycota</taxon>
        <taxon>Agaricomycotina</taxon>
        <taxon>Agaricomycetes</taxon>
        <taxon>Agaricomycetidae</taxon>
        <taxon>Agaricales</taxon>
        <taxon>Marasmiineae</taxon>
        <taxon>Mycenaceae</taxon>
        <taxon>Mycena</taxon>
    </lineage>
</organism>
<dbReference type="GO" id="GO:0008270">
    <property type="term" value="F:zinc ion binding"/>
    <property type="evidence" value="ECO:0007669"/>
    <property type="project" value="UniProtKB-KW"/>
</dbReference>
<dbReference type="Gene3D" id="6.10.140.2220">
    <property type="match status" value="1"/>
</dbReference>
<sequence>MPADRDVPDEAIGLTILTCLVRIFTDFRSQQWFAESLKAGLLLGVFSCGSRVNRWDTDGHIIRLLRDFLPAFTVYFSVLSQLRISLAEVQGLDPASSFNQLELEQWERFVELVDERFQLVEEYNYGTWTALRACDNFEVRFRSWIEALSHHAKCGHICDKRQLKRCSQCCIRFYCSRSCQKSDWRNIHRTHCQTLQQRQLGHRIVLHLRLSAYQ</sequence>
<evidence type="ECO:0000259" key="5">
    <source>
        <dbReference type="PROSITE" id="PS50865"/>
    </source>
</evidence>
<dbReference type="SUPFAM" id="SSF144232">
    <property type="entry name" value="HIT/MYND zinc finger-like"/>
    <property type="match status" value="1"/>
</dbReference>
<dbReference type="InterPro" id="IPR002893">
    <property type="entry name" value="Znf_MYND"/>
</dbReference>
<protein>
    <recommendedName>
        <fullName evidence="5">MYND-type domain-containing protein</fullName>
    </recommendedName>
</protein>
<evidence type="ECO:0000256" key="2">
    <source>
        <dbReference type="ARBA" id="ARBA00022771"/>
    </source>
</evidence>
<evidence type="ECO:0000256" key="4">
    <source>
        <dbReference type="PROSITE-ProRule" id="PRU00134"/>
    </source>
</evidence>
<keyword evidence="3" id="KW-0862">Zinc</keyword>
<dbReference type="PROSITE" id="PS50865">
    <property type="entry name" value="ZF_MYND_2"/>
    <property type="match status" value="1"/>
</dbReference>
<proteinExistence type="predicted"/>
<dbReference type="AlphaFoldDB" id="A0AAD6V0V9"/>
<evidence type="ECO:0000313" key="6">
    <source>
        <dbReference type="EMBL" id="KAJ7200022.1"/>
    </source>
</evidence>
<dbReference type="EMBL" id="JARJCW010000065">
    <property type="protein sequence ID" value="KAJ7200022.1"/>
    <property type="molecule type" value="Genomic_DNA"/>
</dbReference>
<dbReference type="Pfam" id="PF01753">
    <property type="entry name" value="zf-MYND"/>
    <property type="match status" value="1"/>
</dbReference>
<evidence type="ECO:0000256" key="1">
    <source>
        <dbReference type="ARBA" id="ARBA00022723"/>
    </source>
</evidence>
<feature type="domain" description="MYND-type" evidence="5">
    <location>
        <begin position="151"/>
        <end position="192"/>
    </location>
</feature>
<keyword evidence="1" id="KW-0479">Metal-binding</keyword>
<accession>A0AAD6V0V9</accession>
<name>A0AAD6V0V9_9AGAR</name>
<reference evidence="6" key="1">
    <citation type="submission" date="2023-03" db="EMBL/GenBank/DDBJ databases">
        <title>Massive genome expansion in bonnet fungi (Mycena s.s.) driven by repeated elements and novel gene families across ecological guilds.</title>
        <authorList>
            <consortium name="Lawrence Berkeley National Laboratory"/>
            <person name="Harder C.B."/>
            <person name="Miyauchi S."/>
            <person name="Viragh M."/>
            <person name="Kuo A."/>
            <person name="Thoen E."/>
            <person name="Andreopoulos B."/>
            <person name="Lu D."/>
            <person name="Skrede I."/>
            <person name="Drula E."/>
            <person name="Henrissat B."/>
            <person name="Morin E."/>
            <person name="Kohler A."/>
            <person name="Barry K."/>
            <person name="LaButti K."/>
            <person name="Morin E."/>
            <person name="Salamov A."/>
            <person name="Lipzen A."/>
            <person name="Mereny Z."/>
            <person name="Hegedus B."/>
            <person name="Baldrian P."/>
            <person name="Stursova M."/>
            <person name="Weitz H."/>
            <person name="Taylor A."/>
            <person name="Grigoriev I.V."/>
            <person name="Nagy L.G."/>
            <person name="Martin F."/>
            <person name="Kauserud H."/>
        </authorList>
    </citation>
    <scope>NUCLEOTIDE SEQUENCE</scope>
    <source>
        <strain evidence="6">9144</strain>
    </source>
</reference>
<dbReference type="Proteomes" id="UP001219525">
    <property type="component" value="Unassembled WGS sequence"/>
</dbReference>
<keyword evidence="2 4" id="KW-0863">Zinc-finger</keyword>
<keyword evidence="7" id="KW-1185">Reference proteome</keyword>